<dbReference type="EMBL" id="FNKP01000002">
    <property type="protein sequence ID" value="SDR33525.1"/>
    <property type="molecule type" value="Genomic_DNA"/>
</dbReference>
<evidence type="ECO:0000313" key="1">
    <source>
        <dbReference type="EMBL" id="SDR33525.1"/>
    </source>
</evidence>
<dbReference type="Proteomes" id="UP000183487">
    <property type="component" value="Unassembled WGS sequence"/>
</dbReference>
<evidence type="ECO:0000313" key="2">
    <source>
        <dbReference type="Proteomes" id="UP000183487"/>
    </source>
</evidence>
<proteinExistence type="predicted"/>
<accession>A0A1H1I736</accession>
<protein>
    <recommendedName>
        <fullName evidence="3">Autotransporter domain-containing protein</fullName>
    </recommendedName>
</protein>
<gene>
    <name evidence="1" type="ORF">SAMN05443245_4761</name>
</gene>
<name>A0A1H1I736_9BURK</name>
<dbReference type="AlphaFoldDB" id="A0A1H1I736"/>
<evidence type="ECO:0008006" key="3">
    <source>
        <dbReference type="Google" id="ProtNLM"/>
    </source>
</evidence>
<organism evidence="1 2">
    <name type="scientific">Paraburkholderia fungorum</name>
    <dbReference type="NCBI Taxonomy" id="134537"/>
    <lineage>
        <taxon>Bacteria</taxon>
        <taxon>Pseudomonadati</taxon>
        <taxon>Pseudomonadota</taxon>
        <taxon>Betaproteobacteria</taxon>
        <taxon>Burkholderiales</taxon>
        <taxon>Burkholderiaceae</taxon>
        <taxon>Paraburkholderia</taxon>
    </lineage>
</organism>
<sequence length="358" mass="38696">MQLSRHSILRAVVRFVSQSGTAPDTGSQIATIDCHRRARHRCIRLLVQGLLLASAQWLVPGSAVAQSASTFTGPDVQRRANAVLALLSFSVTPDLSASTLGIRNGSTGNPSLNMTQFGGGFTLSQSFPLYLEGALGGSRYDPTFVTSNGQEQRALPTRWTNVAATGGIGWDFPLNEKKDLVIRPIFNFSLGEVLSDASAAQFLINHKTDSNIDFIRNGSLSAYGLGGSLMLGWYPRQEPYEFDLELRYTNIYLQSFGSSSAVRGSASAQSTNLYARWRAPTGLLALHRPLRYVLELSHSTYLGSQANILGFNQLTSLGAGLEIDTGAVTKLFSRFRIVARYAFGKDVTGASLGLALSF</sequence>
<keyword evidence="2" id="KW-1185">Reference proteome</keyword>
<reference evidence="2" key="1">
    <citation type="submission" date="2016-10" db="EMBL/GenBank/DDBJ databases">
        <authorList>
            <person name="Varghese N."/>
        </authorList>
    </citation>
    <scope>NUCLEOTIDE SEQUENCE [LARGE SCALE GENOMIC DNA]</scope>
    <source>
        <strain evidence="2">GAS106B</strain>
    </source>
</reference>